<name>W7G0V8_PLAFA</name>
<feature type="compositionally biased region" description="Basic and acidic residues" evidence="2">
    <location>
        <begin position="2177"/>
        <end position="2188"/>
    </location>
</feature>
<accession>W7G0V8</accession>
<evidence type="ECO:0000313" key="3">
    <source>
        <dbReference type="EMBL" id="EUT81327.1"/>
    </source>
</evidence>
<gene>
    <name evidence="3" type="ORF">PFAG_04540</name>
</gene>
<dbReference type="OrthoDB" id="377103at2759"/>
<feature type="region of interest" description="Disordered" evidence="2">
    <location>
        <begin position="478"/>
        <end position="498"/>
    </location>
</feature>
<feature type="region of interest" description="Disordered" evidence="2">
    <location>
        <begin position="1823"/>
        <end position="1844"/>
    </location>
</feature>
<evidence type="ECO:0000256" key="1">
    <source>
        <dbReference type="SAM" id="Coils"/>
    </source>
</evidence>
<feature type="region of interest" description="Disordered" evidence="2">
    <location>
        <begin position="2168"/>
        <end position="2203"/>
    </location>
</feature>
<feature type="compositionally biased region" description="Low complexity" evidence="2">
    <location>
        <begin position="1600"/>
        <end position="1622"/>
    </location>
</feature>
<dbReference type="EMBL" id="KE123508">
    <property type="protein sequence ID" value="EUT81327.1"/>
    <property type="molecule type" value="Genomic_DNA"/>
</dbReference>
<proteinExistence type="predicted"/>
<feature type="compositionally biased region" description="Low complexity" evidence="2">
    <location>
        <begin position="1833"/>
        <end position="1844"/>
    </location>
</feature>
<evidence type="ECO:0000256" key="2">
    <source>
        <dbReference type="SAM" id="MobiDB-lite"/>
    </source>
</evidence>
<sequence length="2216" mass="261772">MIVLTENPLEKTNNCTYSSNKVLIKRKSNTQLKVIANRITPYFKGIIRTRRFLKLVDKTGHKYLYSKNNINNNIEKEKKIKNRSDDIKKKNLNKLDKIFKIKQNKQNKVITNRVHFYNSTLKDSYITNLQHQENSELVVHVKDKKKRISNNKKKCKKDLFNIREITLDNLKDINTTRYFHDLHKLNNKNLQSKVKKNICNNIYDIYNNHINNKKHSAQNYYALYDTNNKNVNNIHYVDSITNSQSLKLYPLINNNAYVNIKRDVSKKSSFHIYNKRTLTSNSLIDSIISLSNELNKSTVEKKIFNPDYEYDKNVLHYVNKILNDSKFNYDITPSNGNKNDIEKLKFKIKKYNNIPIFYFRKLFKYIIEQNNNNNNNNNNRNNSSSSYRHTNQSNIYDVFYDSDGNITYNDPFYTNRNHNDSCKYIHDDNKDISFNSFVYTNYYSDNYFSDRTKVKKNNKRNLFHQNFRSFIPINSIKSQGNHNIDQDKRNNQKRNLKSGLKNKTIGLFHSKEVGSFKKKNEYIINSDNIVNNNVSFHKDKHDPALNSKINNSCYHPNNYHHIKRISINSNINMYQKEKNINNTCIPKNRINEICIKKNFNNNYKNIHWDNSKYNHINNTSQNIKTRSSIFVDSNNFSTPKEIVTNKKLKDISHPNKEVILKSRKEEIYKYIRNIKNEIDKNDVLNSKYNELMDGLYNPNNPENLRDSNDKSVVSILVNYPSSSIRNSVSFEGDVNENYHNNNNNNFYGNNNYNNASNSSSNSSRSNSSCKHNNIYNNNHNKHMCIKNNVKECNDNVRNNIQNENSKYNSFISIDANCSFNSNNIKRNDSYINISEDDNYNNSVINENNNNNNNNYDNYIDFISLQKNDNRENQSYTSDLKEQRKVHKDNITEKLEQRPSGFVINNINELKSLTSSIHSIYSSAELIKTPIESNIENNHLKNNREIFPSKDIKSLCIFKQRNKKVRSSNNSSFLIDFRNSHTNNINMLTENQKFNNVLLNKEIQMDENQEREFSIDDCLMNCLKHNASNLKTNEDYERYCNEDKILNPDYKPSESRKLGEKFLQKSQKELYYSYANNGFHCDTNLNNAEVGNSCFKNDNGYSSYNDPNMNYLHNMKINVFNNNRDFMNNNNLNSIYNNNHSVSSIYKNNYINSIHNEYYMKGNNEYITNDKFIKYYEKYSNKDVDENEAKKLNYTDCYDFKNSLLNGLSRDDSFCSDDDLKNDENDMNFLKDSINSFDNLESTEKKYEEILRDFNGKIPLLHKVLKPLPAKNRSNNFDICLYLLQKHGGDLNNEENICILRDKEIVEHSAIYDTKKCCIKSNITNVTNIKLYHPKWYNKKKIIERLKEQSCYNPFTIFGSAPSLLDFDEVFDKDVYNKFVSRNSRKNHSLLRVLAKQKVINNLNDKITDKEWPQVHAYLKKRWSKETNIELNWACDPLLYEELEWYLSTNNEYLNMTDKVADIEVCYCPTLDPNSYYAWNDSRVIYTNLCYNKSKDEVDANNNSVNKGRYMMNKNMELKNNDKQVSFRKRASGCEHLMFQQNIMKQKNLSKRKKKLLKKKKKMLKEKNKLLNNNNNDSGNNKGDTEIDANAYFETSENYENNSKNMYPQNNNNNNNNYSSNDNNPYYPNIFITKRKKSVYYKKNNDDDTIPIMTVNTSLYRNNMDNRYNCNNTAYDYIKNKDHTIKFFASPKKTKKNNSYKKSVNNSNSFYLLNSSMINNDNMYNNNFNSFDSKKSMDCNDPSSSSIYNKNMFIEKDNIKNKNEIDARNYSGRHKFTSDINNEENVGANIEVHENIFKKNIYETNNNKYTYDVNKNYNKMNFITQDDNNDEDNNNNSYTDDNSSISGIHLKNKNDGMKSFAHMNQNQNNYEYNMKNKYINNNNYYNSDNNVVNMSIYKDIRMDEKYKNNNNNYRNDDSESNHNCYNNYKGYNNDTKKERFNTNNFVDNYYQFNQIKVEESDEFNNFRNMDKEYTYESDNKSIFKNKLSTFTFSEEDESKKKYNINELKEKYVNIYKEQNINDNYTTNVFENAFDKNANNNNKYFTSKTMGIEYFQNKQLENMPQMGNKKIIENVTSINLEKNNVPIKKTANVFPPEEDIFKLTHKNIDTKNIVEQKVKSNNTSSIYSNKKNETDNSLNTFNSKRLSNSNISVNENRKIRRYTNKMCEENDNISFEPSENIKEQSNKKGSIETSSSRTSDTSMSSAFKMATSVFKKLF</sequence>
<protein>
    <recommendedName>
        <fullName evidence="4">Inner centromere protein ARK-binding domain-containing protein</fullName>
    </recommendedName>
</protein>
<dbReference type="Proteomes" id="UP000030666">
    <property type="component" value="Unassembled WGS sequence"/>
</dbReference>
<feature type="compositionally biased region" description="Low complexity" evidence="2">
    <location>
        <begin position="2189"/>
        <end position="2203"/>
    </location>
</feature>
<feature type="coiled-coil region" evidence="1">
    <location>
        <begin position="1545"/>
        <end position="1576"/>
    </location>
</feature>
<evidence type="ECO:0008006" key="4">
    <source>
        <dbReference type="Google" id="ProtNLM"/>
    </source>
</evidence>
<feature type="region of interest" description="Disordered" evidence="2">
    <location>
        <begin position="1599"/>
        <end position="1622"/>
    </location>
</feature>
<organism evidence="3">
    <name type="scientific">Plasmodium falciparum Santa Lucia</name>
    <dbReference type="NCBI Taxonomy" id="478859"/>
    <lineage>
        <taxon>Eukaryota</taxon>
        <taxon>Sar</taxon>
        <taxon>Alveolata</taxon>
        <taxon>Apicomplexa</taxon>
        <taxon>Aconoidasida</taxon>
        <taxon>Haemosporida</taxon>
        <taxon>Plasmodiidae</taxon>
        <taxon>Plasmodium</taxon>
        <taxon>Plasmodium (Laverania)</taxon>
    </lineage>
</organism>
<keyword evidence="1" id="KW-0175">Coiled coil</keyword>
<feature type="region of interest" description="Disordered" evidence="2">
    <location>
        <begin position="741"/>
        <end position="773"/>
    </location>
</feature>
<reference evidence="3" key="1">
    <citation type="submission" date="2013-02" db="EMBL/GenBank/DDBJ databases">
        <title>The Genome Sequence of Plasmodium falciparum Santa Lucia.</title>
        <authorList>
            <consortium name="The Broad Institute Genome Sequencing Platform"/>
            <consortium name="The Broad Institute Genome Sequencing Center for Infectious Disease"/>
            <person name="Neafsey D."/>
            <person name="Cheeseman I."/>
            <person name="Volkman S."/>
            <person name="Adams J."/>
            <person name="Walker B."/>
            <person name="Young S.K."/>
            <person name="Zeng Q."/>
            <person name="Gargeya S."/>
            <person name="Fitzgerald M."/>
            <person name="Haas B."/>
            <person name="Abouelleil A."/>
            <person name="Alvarado L."/>
            <person name="Arachchi H.M."/>
            <person name="Berlin A.M."/>
            <person name="Chapman S.B."/>
            <person name="Dewar J."/>
            <person name="Goldberg J."/>
            <person name="Griggs A."/>
            <person name="Gujja S."/>
            <person name="Hansen M."/>
            <person name="Howarth C."/>
            <person name="Imamovic A."/>
            <person name="Larimer J."/>
            <person name="McCowan C."/>
            <person name="Murphy C."/>
            <person name="Neiman D."/>
            <person name="Pearson M."/>
            <person name="Priest M."/>
            <person name="Roberts A."/>
            <person name="Saif S."/>
            <person name="Shea T."/>
            <person name="Sisk P."/>
            <person name="Sykes S."/>
            <person name="Wortman J."/>
            <person name="Nusbaum C."/>
            <person name="Birren B."/>
        </authorList>
    </citation>
    <scope>NUCLEOTIDE SEQUENCE [LARGE SCALE GENOMIC DNA]</scope>
    <source>
        <strain evidence="3">Santa Lucia</strain>
    </source>
</reference>